<protein>
    <submittedName>
        <fullName evidence="3">Thioredoxin-like protein</fullName>
    </submittedName>
</protein>
<gene>
    <name evidence="3" type="ORF">FHW36_108127</name>
</gene>
<evidence type="ECO:0000256" key="1">
    <source>
        <dbReference type="SAM" id="Phobius"/>
    </source>
</evidence>
<evidence type="ECO:0000313" key="3">
    <source>
        <dbReference type="EMBL" id="TWF35771.1"/>
    </source>
</evidence>
<dbReference type="InterPro" id="IPR036249">
    <property type="entry name" value="Thioredoxin-like_sf"/>
</dbReference>
<accession>A0A561PCC2</accession>
<dbReference type="InterPro" id="IPR012336">
    <property type="entry name" value="Thioredoxin-like_fold"/>
</dbReference>
<dbReference type="AlphaFoldDB" id="A0A561PCC2"/>
<dbReference type="SUPFAM" id="SSF52833">
    <property type="entry name" value="Thioredoxin-like"/>
    <property type="match status" value="1"/>
</dbReference>
<proteinExistence type="predicted"/>
<feature type="transmembrane region" description="Helical" evidence="1">
    <location>
        <begin position="6"/>
        <end position="28"/>
    </location>
</feature>
<dbReference type="EMBL" id="VIWO01000008">
    <property type="protein sequence ID" value="TWF35771.1"/>
    <property type="molecule type" value="Genomic_DNA"/>
</dbReference>
<dbReference type="RefSeq" id="WP_145673008.1">
    <property type="nucleotide sequence ID" value="NZ_VIWO01000008.1"/>
</dbReference>
<dbReference type="Proteomes" id="UP000320811">
    <property type="component" value="Unassembled WGS sequence"/>
</dbReference>
<comment type="caution">
    <text evidence="3">The sequence shown here is derived from an EMBL/GenBank/DDBJ whole genome shotgun (WGS) entry which is preliminary data.</text>
</comment>
<sequence length="187" mass="21582">MSRKDILPTTIIILTGILLYIGACKILGYSILSGDAQKLIPYNKPIHTGHEGEIMPAIDIQLSDSITYLNTSSILKGRPIVLFYFSPYCPFCQSQMHEITENIRQLKTIDFFLITPYSYPEMKTFYETNELKKFSNITVGIDYRQKFSEYFKAQGIPYLAIYNSEKRLNNAFLGEVKHQQLKIECKK</sequence>
<feature type="domain" description="Thioredoxin-like fold" evidence="2">
    <location>
        <begin position="76"/>
        <end position="181"/>
    </location>
</feature>
<keyword evidence="1" id="KW-0472">Membrane</keyword>
<dbReference type="Gene3D" id="3.40.30.10">
    <property type="entry name" value="Glutaredoxin"/>
    <property type="match status" value="1"/>
</dbReference>
<organism evidence="3 4">
    <name type="scientific">Chitinophaga polysaccharea</name>
    <dbReference type="NCBI Taxonomy" id="1293035"/>
    <lineage>
        <taxon>Bacteria</taxon>
        <taxon>Pseudomonadati</taxon>
        <taxon>Bacteroidota</taxon>
        <taxon>Chitinophagia</taxon>
        <taxon>Chitinophagales</taxon>
        <taxon>Chitinophagaceae</taxon>
        <taxon>Chitinophaga</taxon>
    </lineage>
</organism>
<name>A0A561PCC2_9BACT</name>
<keyword evidence="4" id="KW-1185">Reference proteome</keyword>
<keyword evidence="1" id="KW-0812">Transmembrane</keyword>
<dbReference type="Pfam" id="PF13098">
    <property type="entry name" value="Thioredoxin_2"/>
    <property type="match status" value="1"/>
</dbReference>
<dbReference type="OrthoDB" id="662072at2"/>
<keyword evidence="1" id="KW-1133">Transmembrane helix</keyword>
<reference evidence="3 4" key="1">
    <citation type="submission" date="2019-06" db="EMBL/GenBank/DDBJ databases">
        <title>Sorghum-associated microbial communities from plants grown in Nebraska, USA.</title>
        <authorList>
            <person name="Schachtman D."/>
        </authorList>
    </citation>
    <scope>NUCLEOTIDE SEQUENCE [LARGE SCALE GENOMIC DNA]</scope>
    <source>
        <strain evidence="3 4">1209</strain>
    </source>
</reference>
<evidence type="ECO:0000313" key="4">
    <source>
        <dbReference type="Proteomes" id="UP000320811"/>
    </source>
</evidence>
<evidence type="ECO:0000259" key="2">
    <source>
        <dbReference type="Pfam" id="PF13098"/>
    </source>
</evidence>